<reference evidence="3" key="1">
    <citation type="submission" date="2022-01" db="EMBL/GenBank/DDBJ databases">
        <title>Novel bile acid biosynthetic pathways are enriched in the microbiome of centenarians.</title>
        <authorList>
            <person name="Sato Y."/>
            <person name="Atarashi K."/>
            <person name="Plichta R.D."/>
            <person name="Arai Y."/>
            <person name="Sasajima S."/>
            <person name="Kearney M.S."/>
            <person name="Suda W."/>
            <person name="Takeshita K."/>
            <person name="Sasaki T."/>
            <person name="Okamoto S."/>
            <person name="Skelly N.A."/>
            <person name="Okamura Y."/>
            <person name="Vlamakis H."/>
            <person name="Li Y."/>
            <person name="Tanoue T."/>
            <person name="Takei H."/>
            <person name="Nittono H."/>
            <person name="Narushima S."/>
            <person name="Irie J."/>
            <person name="Itoh H."/>
            <person name="Moriya K."/>
            <person name="Sugiura Y."/>
            <person name="Suematsu M."/>
            <person name="Moritoki N."/>
            <person name="Shibata S."/>
            <person name="Littman R.D."/>
            <person name="Fischbach A.M."/>
            <person name="Uwamino Y."/>
            <person name="Inoue T."/>
            <person name="Honda A."/>
            <person name="Hattori M."/>
            <person name="Murai T."/>
            <person name="Xavier J.R."/>
            <person name="Hirose N."/>
            <person name="Honda K."/>
        </authorList>
    </citation>
    <scope>NUCLEOTIDE SEQUENCE</scope>
    <source>
        <strain evidence="3">CE91-St55</strain>
    </source>
</reference>
<dbReference type="GO" id="GO:0006352">
    <property type="term" value="P:DNA-templated transcription initiation"/>
    <property type="evidence" value="ECO:0007669"/>
    <property type="project" value="InterPro"/>
</dbReference>
<organism evidence="3 4">
    <name type="scientific">Hungatella hathewayi</name>
    <dbReference type="NCBI Taxonomy" id="154046"/>
    <lineage>
        <taxon>Bacteria</taxon>
        <taxon>Bacillati</taxon>
        <taxon>Bacillota</taxon>
        <taxon>Clostridia</taxon>
        <taxon>Lachnospirales</taxon>
        <taxon>Lachnospiraceae</taxon>
        <taxon>Hungatella</taxon>
    </lineage>
</organism>
<dbReference type="InterPro" id="IPR007630">
    <property type="entry name" value="RNA_pol_sigma70_r4"/>
</dbReference>
<dbReference type="Gene3D" id="1.10.150.20">
    <property type="entry name" value="5' to 3' exonuclease, C-terminal subdomain"/>
    <property type="match status" value="1"/>
</dbReference>
<feature type="domain" description="RNA polymerase sigma-70 region 4" evidence="2">
    <location>
        <begin position="28"/>
        <end position="72"/>
    </location>
</feature>
<comment type="caution">
    <text evidence="3">The sequence shown here is derived from an EMBL/GenBank/DDBJ whole genome shotgun (WGS) entry which is preliminary data.</text>
</comment>
<dbReference type="GO" id="GO:0003899">
    <property type="term" value="F:DNA-directed RNA polymerase activity"/>
    <property type="evidence" value="ECO:0007669"/>
    <property type="project" value="InterPro"/>
</dbReference>
<dbReference type="AlphaFoldDB" id="A0AA37JDG9"/>
<dbReference type="GO" id="GO:0003700">
    <property type="term" value="F:DNA-binding transcription factor activity"/>
    <property type="evidence" value="ECO:0007669"/>
    <property type="project" value="InterPro"/>
</dbReference>
<dbReference type="Pfam" id="PF04545">
    <property type="entry name" value="Sigma70_r4"/>
    <property type="match status" value="1"/>
</dbReference>
<dbReference type="Proteomes" id="UP001055091">
    <property type="component" value="Unassembled WGS sequence"/>
</dbReference>
<accession>A0AA37JDG9</accession>
<sequence>MGEEFIKLISDAFSNTEEFTAIEESEFMTDREKEVVLMYYRDKKSPTEIAVDLELSRQRIHQLRNSALVGVRTTLSMVCMPDVKRREFYTTVTEFEDLSNQSKNALMRNKITTPSDIIDYIKKQKGVAPEEAIMKLRNIGRKSAEEICGFLKVKRLLI</sequence>
<dbReference type="EMBL" id="BQNJ01000001">
    <property type="protein sequence ID" value="GKG99083.1"/>
    <property type="molecule type" value="Genomic_DNA"/>
</dbReference>
<dbReference type="SUPFAM" id="SSF88659">
    <property type="entry name" value="Sigma3 and sigma4 domains of RNA polymerase sigma factors"/>
    <property type="match status" value="1"/>
</dbReference>
<gene>
    <name evidence="3" type="ORF">CE91St55_10650</name>
</gene>
<dbReference type="RefSeq" id="WP_195521614.1">
    <property type="nucleotide sequence ID" value="NZ_BQNJ01000001.1"/>
</dbReference>
<evidence type="ECO:0000313" key="3">
    <source>
        <dbReference type="EMBL" id="GKG99083.1"/>
    </source>
</evidence>
<dbReference type="Pfam" id="PF03118">
    <property type="entry name" value="RNA_pol_A_CTD"/>
    <property type="match status" value="1"/>
</dbReference>
<dbReference type="SUPFAM" id="SSF47789">
    <property type="entry name" value="C-terminal domain of RNA polymerase alpha subunit"/>
    <property type="match status" value="1"/>
</dbReference>
<dbReference type="InterPro" id="IPR011260">
    <property type="entry name" value="RNAP_asu_C"/>
</dbReference>
<evidence type="ECO:0000313" key="4">
    <source>
        <dbReference type="Proteomes" id="UP001055091"/>
    </source>
</evidence>
<dbReference type="GO" id="GO:0003677">
    <property type="term" value="F:DNA binding"/>
    <property type="evidence" value="ECO:0007669"/>
    <property type="project" value="InterPro"/>
</dbReference>
<feature type="domain" description="RNA polymerase alpha subunit C-terminal" evidence="1">
    <location>
        <begin position="87"/>
        <end position="151"/>
    </location>
</feature>
<dbReference type="InterPro" id="IPR013324">
    <property type="entry name" value="RNA_pol_sigma_r3/r4-like"/>
</dbReference>
<dbReference type="Gene3D" id="1.20.140.160">
    <property type="match status" value="1"/>
</dbReference>
<evidence type="ECO:0000259" key="2">
    <source>
        <dbReference type="Pfam" id="PF04545"/>
    </source>
</evidence>
<proteinExistence type="predicted"/>
<protein>
    <recommendedName>
        <fullName evidence="5">RNA polymerase sigma-70 region 4 domain-containing protein</fullName>
    </recommendedName>
</protein>
<name>A0AA37JDG9_9FIRM</name>
<evidence type="ECO:0000259" key="1">
    <source>
        <dbReference type="Pfam" id="PF03118"/>
    </source>
</evidence>
<evidence type="ECO:0008006" key="5">
    <source>
        <dbReference type="Google" id="ProtNLM"/>
    </source>
</evidence>